<proteinExistence type="predicted"/>
<accession>A0A3Q9RKH8</accession>
<evidence type="ECO:0000256" key="1">
    <source>
        <dbReference type="SAM" id="Phobius"/>
    </source>
</evidence>
<feature type="transmembrane region" description="Helical" evidence="1">
    <location>
        <begin position="6"/>
        <end position="24"/>
    </location>
</feature>
<keyword evidence="1" id="KW-1133">Transmembrane helix</keyword>
<gene>
    <name evidence="2" type="ORF">BAOM_0656</name>
</gene>
<dbReference type="Proteomes" id="UP000283095">
    <property type="component" value="Chromosome"/>
</dbReference>
<protein>
    <submittedName>
        <fullName evidence="2">Uncharacterized protein</fullName>
    </submittedName>
</protein>
<evidence type="ECO:0000313" key="2">
    <source>
        <dbReference type="EMBL" id="AZV41288.1"/>
    </source>
</evidence>
<keyword evidence="1" id="KW-0472">Membrane</keyword>
<name>A0A3Q9RKH8_9BACI</name>
<evidence type="ECO:0000313" key="3">
    <source>
        <dbReference type="Proteomes" id="UP000283095"/>
    </source>
</evidence>
<keyword evidence="1" id="KW-0812">Transmembrane</keyword>
<dbReference type="EMBL" id="CP026095">
    <property type="protein sequence ID" value="AZV41288.1"/>
    <property type="molecule type" value="Genomic_DNA"/>
</dbReference>
<dbReference type="AlphaFoldDB" id="A0A3Q9RKH8"/>
<organism evidence="2 3">
    <name type="scientific">Peribacillus asahii</name>
    <dbReference type="NCBI Taxonomy" id="228899"/>
    <lineage>
        <taxon>Bacteria</taxon>
        <taxon>Bacillati</taxon>
        <taxon>Bacillota</taxon>
        <taxon>Bacilli</taxon>
        <taxon>Bacillales</taxon>
        <taxon>Bacillaceae</taxon>
        <taxon>Peribacillus</taxon>
    </lineage>
</organism>
<sequence length="45" mass="5133">MKAAIVYSMAAMNIGFLSMFDYLYNIILPEKVNYNNSNLVKNIIS</sequence>
<reference evidence="2 3" key="1">
    <citation type="submission" date="2018-01" db="EMBL/GenBank/DDBJ databases">
        <title>Bacillus asahii Genome sequencing and assembly.</title>
        <authorList>
            <person name="Jiang H."/>
            <person name="Feng Y."/>
            <person name="Zhao F."/>
            <person name="Lin X."/>
        </authorList>
    </citation>
    <scope>NUCLEOTIDE SEQUENCE [LARGE SCALE GENOMIC DNA]</scope>
    <source>
        <strain evidence="2 3">OM18</strain>
    </source>
</reference>
<dbReference type="KEGG" id="pasa:BAOM_0656"/>